<organism evidence="1 2">
    <name type="scientific">Chondrus crispus</name>
    <name type="common">Carrageen Irish moss</name>
    <name type="synonym">Polymorpha crispa</name>
    <dbReference type="NCBI Taxonomy" id="2769"/>
    <lineage>
        <taxon>Eukaryota</taxon>
        <taxon>Rhodophyta</taxon>
        <taxon>Florideophyceae</taxon>
        <taxon>Rhodymeniophycidae</taxon>
        <taxon>Gigartinales</taxon>
        <taxon>Gigartinaceae</taxon>
        <taxon>Chondrus</taxon>
    </lineage>
</organism>
<evidence type="ECO:0000313" key="1">
    <source>
        <dbReference type="EMBL" id="CDF37096.1"/>
    </source>
</evidence>
<evidence type="ECO:0000313" key="2">
    <source>
        <dbReference type="Proteomes" id="UP000012073"/>
    </source>
</evidence>
<accession>R7QI05</accession>
<dbReference type="Gramene" id="CDF37096">
    <property type="protein sequence ID" value="CDF37096"/>
    <property type="gene ID" value="CHC_T00005321001"/>
</dbReference>
<dbReference type="GeneID" id="17324632"/>
<proteinExistence type="predicted"/>
<dbReference type="KEGG" id="ccp:CHC_T00005321001"/>
<reference evidence="2" key="1">
    <citation type="journal article" date="2013" name="Proc. Natl. Acad. Sci. U.S.A.">
        <title>Genome structure and metabolic features in the red seaweed Chondrus crispus shed light on evolution of the Archaeplastida.</title>
        <authorList>
            <person name="Collen J."/>
            <person name="Porcel B."/>
            <person name="Carre W."/>
            <person name="Ball S.G."/>
            <person name="Chaparro C."/>
            <person name="Tonon T."/>
            <person name="Barbeyron T."/>
            <person name="Michel G."/>
            <person name="Noel B."/>
            <person name="Valentin K."/>
            <person name="Elias M."/>
            <person name="Artiguenave F."/>
            <person name="Arun A."/>
            <person name="Aury J.M."/>
            <person name="Barbosa-Neto J.F."/>
            <person name="Bothwell J.H."/>
            <person name="Bouget F.Y."/>
            <person name="Brillet L."/>
            <person name="Cabello-Hurtado F."/>
            <person name="Capella-Gutierrez S."/>
            <person name="Charrier B."/>
            <person name="Cladiere L."/>
            <person name="Cock J.M."/>
            <person name="Coelho S.M."/>
            <person name="Colleoni C."/>
            <person name="Czjzek M."/>
            <person name="Da Silva C."/>
            <person name="Delage L."/>
            <person name="Denoeud F."/>
            <person name="Deschamps P."/>
            <person name="Dittami S.M."/>
            <person name="Gabaldon T."/>
            <person name="Gachon C.M."/>
            <person name="Groisillier A."/>
            <person name="Herve C."/>
            <person name="Jabbari K."/>
            <person name="Katinka M."/>
            <person name="Kloareg B."/>
            <person name="Kowalczyk N."/>
            <person name="Labadie K."/>
            <person name="Leblanc C."/>
            <person name="Lopez P.J."/>
            <person name="McLachlan D.H."/>
            <person name="Meslet-Cladiere L."/>
            <person name="Moustafa A."/>
            <person name="Nehr Z."/>
            <person name="Nyvall Collen P."/>
            <person name="Panaud O."/>
            <person name="Partensky F."/>
            <person name="Poulain J."/>
            <person name="Rensing S.A."/>
            <person name="Rousvoal S."/>
            <person name="Samson G."/>
            <person name="Symeonidi A."/>
            <person name="Weissenbach J."/>
            <person name="Zambounis A."/>
            <person name="Wincker P."/>
            <person name="Boyen C."/>
        </authorList>
    </citation>
    <scope>NUCLEOTIDE SEQUENCE [LARGE SCALE GENOMIC DNA]</scope>
    <source>
        <strain evidence="2">cv. Stackhouse</strain>
    </source>
</reference>
<sequence>MLLSIMSNLKKTFDQPSYPKLAFSIWLPFGNQGKTSPDSLRGLQVRHLQISLYELCICLFAPRLVMRPVVAPPAFSFVFDLSPASRCT</sequence>
<dbReference type="EMBL" id="HG001815">
    <property type="protein sequence ID" value="CDF37096.1"/>
    <property type="molecule type" value="Genomic_DNA"/>
</dbReference>
<keyword evidence="2" id="KW-1185">Reference proteome</keyword>
<dbReference type="RefSeq" id="XP_005716915.1">
    <property type="nucleotide sequence ID" value="XM_005716858.1"/>
</dbReference>
<protein>
    <submittedName>
        <fullName evidence="1">Uncharacterized protein</fullName>
    </submittedName>
</protein>
<name>R7QI05_CHOCR</name>
<gene>
    <name evidence="1" type="ORF">CHC_T00005321001</name>
</gene>
<dbReference type="Proteomes" id="UP000012073">
    <property type="component" value="Unassembled WGS sequence"/>
</dbReference>
<dbReference type="AlphaFoldDB" id="R7QI05"/>